<proteinExistence type="predicted"/>
<name>A0ACB9WFX5_CHAAC</name>
<evidence type="ECO:0000313" key="2">
    <source>
        <dbReference type="Proteomes" id="UP001057452"/>
    </source>
</evidence>
<organism evidence="1 2">
    <name type="scientific">Chaenocephalus aceratus</name>
    <name type="common">Blackfin icefish</name>
    <name type="synonym">Chaenichthys aceratus</name>
    <dbReference type="NCBI Taxonomy" id="36190"/>
    <lineage>
        <taxon>Eukaryota</taxon>
        <taxon>Metazoa</taxon>
        <taxon>Chordata</taxon>
        <taxon>Craniata</taxon>
        <taxon>Vertebrata</taxon>
        <taxon>Euteleostomi</taxon>
        <taxon>Actinopterygii</taxon>
        <taxon>Neopterygii</taxon>
        <taxon>Teleostei</taxon>
        <taxon>Neoteleostei</taxon>
        <taxon>Acanthomorphata</taxon>
        <taxon>Eupercaria</taxon>
        <taxon>Perciformes</taxon>
        <taxon>Notothenioidei</taxon>
        <taxon>Channichthyidae</taxon>
        <taxon>Chaenocephalus</taxon>
    </lineage>
</organism>
<gene>
    <name evidence="1" type="ORF">KUCAC02_023775</name>
</gene>
<dbReference type="Proteomes" id="UP001057452">
    <property type="component" value="Chromosome 22"/>
</dbReference>
<sequence length="202" mass="22978">MVKYFSVDWLAQSHEHTAVTEDAAPACRPHIPCMVQPCPPTFGKSYLQPKPRAHKPVESVESSGQDRQPVLTFPYKQVAPHQFQKTSGYSSGYESEAASSECLSVDDGSDAEKTQRSAECAPNSPPSRSTNWRKSSNQHKYLDAGERVNKRTEAQPHRKLRYELRPHFPAHRPAFYPLTVSQLVLQQQMRPPHVMIHNPHYY</sequence>
<protein>
    <submittedName>
        <fullName evidence="1">Uncharacterized protein</fullName>
    </submittedName>
</protein>
<reference evidence="1" key="1">
    <citation type="submission" date="2022-05" db="EMBL/GenBank/DDBJ databases">
        <title>Chromosome-level genome of Chaenocephalus aceratus.</title>
        <authorList>
            <person name="Park H."/>
        </authorList>
    </citation>
    <scope>NUCLEOTIDE SEQUENCE</scope>
    <source>
        <strain evidence="1">KU_202001</strain>
    </source>
</reference>
<dbReference type="EMBL" id="CM043806">
    <property type="protein sequence ID" value="KAI4812377.1"/>
    <property type="molecule type" value="Genomic_DNA"/>
</dbReference>
<comment type="caution">
    <text evidence="1">The sequence shown here is derived from an EMBL/GenBank/DDBJ whole genome shotgun (WGS) entry which is preliminary data.</text>
</comment>
<keyword evidence="2" id="KW-1185">Reference proteome</keyword>
<evidence type="ECO:0000313" key="1">
    <source>
        <dbReference type="EMBL" id="KAI4812377.1"/>
    </source>
</evidence>
<accession>A0ACB9WFX5</accession>